<organism evidence="2">
    <name type="scientific">Attheya septentrionalis</name>
    <dbReference type="NCBI Taxonomy" id="420275"/>
    <lineage>
        <taxon>Eukaryota</taxon>
        <taxon>Sar</taxon>
        <taxon>Stramenopiles</taxon>
        <taxon>Ochrophyta</taxon>
        <taxon>Bacillariophyta</taxon>
        <taxon>Coscinodiscophyceae</taxon>
        <taxon>Chaetocerotophycidae</taxon>
        <taxon>Chaetocerotales</taxon>
        <taxon>Attheyaceae</taxon>
        <taxon>Attheya</taxon>
    </lineage>
</organism>
<protein>
    <submittedName>
        <fullName evidence="2">Uncharacterized protein</fullName>
    </submittedName>
</protein>
<evidence type="ECO:0000256" key="1">
    <source>
        <dbReference type="SAM" id="MobiDB-lite"/>
    </source>
</evidence>
<reference evidence="2" key="1">
    <citation type="submission" date="2021-01" db="EMBL/GenBank/DDBJ databases">
        <authorList>
            <person name="Corre E."/>
            <person name="Pelletier E."/>
            <person name="Niang G."/>
            <person name="Scheremetjew M."/>
            <person name="Finn R."/>
            <person name="Kale V."/>
            <person name="Holt S."/>
            <person name="Cochrane G."/>
            <person name="Meng A."/>
            <person name="Brown T."/>
            <person name="Cohen L."/>
        </authorList>
    </citation>
    <scope>NUCLEOTIDE SEQUENCE</scope>
    <source>
        <strain evidence="2">CCMP2084</strain>
    </source>
</reference>
<dbReference type="AlphaFoldDB" id="A0A7S2XMD8"/>
<accession>A0A7S2XMD8</accession>
<name>A0A7S2XMD8_9STRA</name>
<feature type="compositionally biased region" description="Low complexity" evidence="1">
    <location>
        <begin position="70"/>
        <end position="80"/>
    </location>
</feature>
<feature type="compositionally biased region" description="Polar residues" evidence="1">
    <location>
        <begin position="238"/>
        <end position="248"/>
    </location>
</feature>
<sequence length="248" mass="25776">MHALVDPDIPAFKSSTKKLFWFAGVLETTQRSNTWPSFCVVPAHIPRFLLTPGPLNVPSASPSGVPTNLSSISPTLSHSSVAPSKLHSSSPSIVPTDGTSASPSFSPSGSPSKSPTESPSGNPSLNPSTSPTMNPTGGPSNSPMISVSDIPTNVLSSSPPLSPKGVPTKSHSTTSIGVGHSQQAFHLFGSDRLFRTSGMLVTLAQDTQSNLPSQVAPQKHDPLNSVPRTKRNGRMPFPTTSVVAPVTN</sequence>
<evidence type="ECO:0000313" key="2">
    <source>
        <dbReference type="EMBL" id="CAD9814973.1"/>
    </source>
</evidence>
<feature type="compositionally biased region" description="Polar residues" evidence="1">
    <location>
        <begin position="59"/>
        <end position="69"/>
    </location>
</feature>
<feature type="compositionally biased region" description="Polar residues" evidence="1">
    <location>
        <begin position="86"/>
        <end position="99"/>
    </location>
</feature>
<feature type="region of interest" description="Disordered" evidence="1">
    <location>
        <begin position="211"/>
        <end position="248"/>
    </location>
</feature>
<feature type="region of interest" description="Disordered" evidence="1">
    <location>
        <begin position="59"/>
        <end position="175"/>
    </location>
</feature>
<feature type="compositionally biased region" description="Low complexity" evidence="1">
    <location>
        <begin position="100"/>
        <end position="120"/>
    </location>
</feature>
<dbReference type="EMBL" id="HBHQ01010111">
    <property type="protein sequence ID" value="CAD9814973.1"/>
    <property type="molecule type" value="Transcribed_RNA"/>
</dbReference>
<gene>
    <name evidence="2" type="ORF">ASEP1449_LOCUS6799</name>
</gene>
<proteinExistence type="predicted"/>
<feature type="compositionally biased region" description="Polar residues" evidence="1">
    <location>
        <begin position="121"/>
        <end position="159"/>
    </location>
</feature>